<dbReference type="Proteomes" id="UP001457282">
    <property type="component" value="Unassembled WGS sequence"/>
</dbReference>
<dbReference type="SUPFAM" id="SSF55144">
    <property type="entry name" value="LigT-like"/>
    <property type="match status" value="1"/>
</dbReference>
<sequence>MEPLVDRTRKTLDSEKPRTTKTQNICLVPAVSGEVILWNPAIQEFKHLPSQPYLPDSPEIAVRPVGWPEGLPFLQYRHCEYMDALGFGHDPSIVSLLVGNKLENTDNAGFSLFDYSSFPSSHSMVDNEWHSYSVWAMPPDDVSLRIKKVMESLRLEFGGPEIEPHIPVVGSLRMTHEEVLNKFRSLQSCVTSGYKAKVNQVVIRSFYYQCVSLLIDSSFDHSDESFELWRATRACGKCFGFCIGARPHLSLLYGNLTEEEKKKAQEKVSILDESITSMSFPITRLALYKIDYKDKSLKSWDKIAEHTLQYFI</sequence>
<dbReference type="GO" id="GO:0004113">
    <property type="term" value="F:2',3'-cyclic-nucleotide 3'-phosphodiesterase activity"/>
    <property type="evidence" value="ECO:0007669"/>
    <property type="project" value="TreeGrafter"/>
</dbReference>
<dbReference type="GO" id="GO:0009187">
    <property type="term" value="P:cyclic nucleotide metabolic process"/>
    <property type="evidence" value="ECO:0007669"/>
    <property type="project" value="TreeGrafter"/>
</dbReference>
<proteinExistence type="predicted"/>
<organism evidence="1 2">
    <name type="scientific">Rubus argutus</name>
    <name type="common">Southern blackberry</name>
    <dbReference type="NCBI Taxonomy" id="59490"/>
    <lineage>
        <taxon>Eukaryota</taxon>
        <taxon>Viridiplantae</taxon>
        <taxon>Streptophyta</taxon>
        <taxon>Embryophyta</taxon>
        <taxon>Tracheophyta</taxon>
        <taxon>Spermatophyta</taxon>
        <taxon>Magnoliopsida</taxon>
        <taxon>eudicotyledons</taxon>
        <taxon>Gunneridae</taxon>
        <taxon>Pentapetalae</taxon>
        <taxon>rosids</taxon>
        <taxon>fabids</taxon>
        <taxon>Rosales</taxon>
        <taxon>Rosaceae</taxon>
        <taxon>Rosoideae</taxon>
        <taxon>Rosoideae incertae sedis</taxon>
        <taxon>Rubus</taxon>
    </lineage>
</organism>
<comment type="caution">
    <text evidence="1">The sequence shown here is derived from an EMBL/GenBank/DDBJ whole genome shotgun (WGS) entry which is preliminary data.</text>
</comment>
<dbReference type="Gene3D" id="3.90.1140.10">
    <property type="entry name" value="Cyclic phosphodiesterase"/>
    <property type="match status" value="1"/>
</dbReference>
<accession>A0AAW1W932</accession>
<dbReference type="EMBL" id="JBEDUW010000006">
    <property type="protein sequence ID" value="KAK9919994.1"/>
    <property type="molecule type" value="Genomic_DNA"/>
</dbReference>
<dbReference type="InterPro" id="IPR012386">
    <property type="entry name" value="Cyclic-nucl_3Pdiesterase"/>
</dbReference>
<evidence type="ECO:0000313" key="1">
    <source>
        <dbReference type="EMBL" id="KAK9919994.1"/>
    </source>
</evidence>
<gene>
    <name evidence="1" type="ORF">M0R45_028562</name>
</gene>
<reference evidence="1 2" key="1">
    <citation type="journal article" date="2023" name="G3 (Bethesda)">
        <title>A chromosome-length genome assembly and annotation of blackberry (Rubus argutus, cv. 'Hillquist').</title>
        <authorList>
            <person name="Bruna T."/>
            <person name="Aryal R."/>
            <person name="Dudchenko O."/>
            <person name="Sargent D.J."/>
            <person name="Mead D."/>
            <person name="Buti M."/>
            <person name="Cavallini A."/>
            <person name="Hytonen T."/>
            <person name="Andres J."/>
            <person name="Pham M."/>
            <person name="Weisz D."/>
            <person name="Mascagni F."/>
            <person name="Usai G."/>
            <person name="Natali L."/>
            <person name="Bassil N."/>
            <person name="Fernandez G.E."/>
            <person name="Lomsadze A."/>
            <person name="Armour M."/>
            <person name="Olukolu B."/>
            <person name="Poorten T."/>
            <person name="Britton C."/>
            <person name="Davik J."/>
            <person name="Ashrafi H."/>
            <person name="Aiden E.L."/>
            <person name="Borodovsky M."/>
            <person name="Worthington M."/>
        </authorList>
    </citation>
    <scope>NUCLEOTIDE SEQUENCE [LARGE SCALE GENOMIC DNA]</scope>
    <source>
        <strain evidence="1">PI 553951</strain>
    </source>
</reference>
<dbReference type="PANTHER" id="PTHR28141:SF1">
    <property type="entry name" value="2',3'-CYCLIC-NUCLEOTIDE 3'-PHOSPHODIESTERASE"/>
    <property type="match status" value="1"/>
</dbReference>
<dbReference type="AlphaFoldDB" id="A0AAW1W932"/>
<protein>
    <submittedName>
        <fullName evidence="1">Uncharacterized protein</fullName>
    </submittedName>
</protein>
<keyword evidence="2" id="KW-1185">Reference proteome</keyword>
<evidence type="ECO:0000313" key="2">
    <source>
        <dbReference type="Proteomes" id="UP001457282"/>
    </source>
</evidence>
<dbReference type="InterPro" id="IPR009097">
    <property type="entry name" value="Cyclic_Pdiesterase"/>
</dbReference>
<name>A0AAW1W932_RUBAR</name>
<dbReference type="PANTHER" id="PTHR28141">
    <property type="entry name" value="2',3'-CYCLIC-NUCLEOTIDE 3'-PHOSPHODIESTERASE"/>
    <property type="match status" value="1"/>
</dbReference>